<organism evidence="7 8">
    <name type="scientific">Hymenobacter crusticola</name>
    <dbReference type="NCBI Taxonomy" id="1770526"/>
    <lineage>
        <taxon>Bacteria</taxon>
        <taxon>Pseudomonadati</taxon>
        <taxon>Bacteroidota</taxon>
        <taxon>Cytophagia</taxon>
        <taxon>Cytophagales</taxon>
        <taxon>Hymenobacteraceae</taxon>
        <taxon>Hymenobacter</taxon>
    </lineage>
</organism>
<keyword evidence="3" id="KW-0731">Sigma factor</keyword>
<evidence type="ECO:0000259" key="5">
    <source>
        <dbReference type="Pfam" id="PF04542"/>
    </source>
</evidence>
<keyword evidence="8" id="KW-1185">Reference proteome</keyword>
<dbReference type="NCBIfam" id="TIGR02937">
    <property type="entry name" value="sigma70-ECF"/>
    <property type="match status" value="1"/>
</dbReference>
<dbReference type="InterPro" id="IPR007627">
    <property type="entry name" value="RNA_pol_sigma70_r2"/>
</dbReference>
<dbReference type="CDD" id="cd06171">
    <property type="entry name" value="Sigma70_r4"/>
    <property type="match status" value="1"/>
</dbReference>
<dbReference type="InterPro" id="IPR014284">
    <property type="entry name" value="RNA_pol_sigma-70_dom"/>
</dbReference>
<dbReference type="InterPro" id="IPR036388">
    <property type="entry name" value="WH-like_DNA-bd_sf"/>
</dbReference>
<comment type="similarity">
    <text evidence="1">Belongs to the sigma-70 factor family. ECF subfamily.</text>
</comment>
<evidence type="ECO:0000256" key="2">
    <source>
        <dbReference type="ARBA" id="ARBA00023015"/>
    </source>
</evidence>
<dbReference type="AlphaFoldDB" id="A0A243W9H3"/>
<dbReference type="InterPro" id="IPR013324">
    <property type="entry name" value="RNA_pol_sigma_r3/r4-like"/>
</dbReference>
<reference evidence="7 8" key="1">
    <citation type="submission" date="2017-01" db="EMBL/GenBank/DDBJ databases">
        <title>A new Hymenobacter.</title>
        <authorList>
            <person name="Liang Y."/>
            <person name="Feng F."/>
        </authorList>
    </citation>
    <scope>NUCLEOTIDE SEQUENCE [LARGE SCALE GENOMIC DNA]</scope>
    <source>
        <strain evidence="7">MIMBbqt21</strain>
    </source>
</reference>
<evidence type="ECO:0000259" key="6">
    <source>
        <dbReference type="Pfam" id="PF08281"/>
    </source>
</evidence>
<evidence type="ECO:0000256" key="4">
    <source>
        <dbReference type="ARBA" id="ARBA00023163"/>
    </source>
</evidence>
<dbReference type="Pfam" id="PF08281">
    <property type="entry name" value="Sigma70_r4_2"/>
    <property type="match status" value="1"/>
</dbReference>
<evidence type="ECO:0008006" key="9">
    <source>
        <dbReference type="Google" id="ProtNLM"/>
    </source>
</evidence>
<dbReference type="RefSeq" id="WP_179197750.1">
    <property type="nucleotide sequence ID" value="NZ_MTSE01000012.1"/>
</dbReference>
<dbReference type="Pfam" id="PF04542">
    <property type="entry name" value="Sigma70_r2"/>
    <property type="match status" value="1"/>
</dbReference>
<name>A0A243W9H3_9BACT</name>
<dbReference type="InterPro" id="IPR014327">
    <property type="entry name" value="RNA_pol_sigma70_bacteroid"/>
</dbReference>
<keyword evidence="2" id="KW-0805">Transcription regulation</keyword>
<dbReference type="PANTHER" id="PTHR43133">
    <property type="entry name" value="RNA POLYMERASE ECF-TYPE SIGMA FACTO"/>
    <property type="match status" value="1"/>
</dbReference>
<dbReference type="Gene3D" id="1.10.1740.10">
    <property type="match status" value="1"/>
</dbReference>
<keyword evidence="4" id="KW-0804">Transcription</keyword>
<protein>
    <recommendedName>
        <fullName evidence="9">RNA polymerase sigma-70 factor</fullName>
    </recommendedName>
</protein>
<feature type="domain" description="RNA polymerase sigma-70 region 2" evidence="5">
    <location>
        <begin position="26"/>
        <end position="92"/>
    </location>
</feature>
<evidence type="ECO:0000313" key="8">
    <source>
        <dbReference type="Proteomes" id="UP000194873"/>
    </source>
</evidence>
<evidence type="ECO:0000313" key="7">
    <source>
        <dbReference type="EMBL" id="OUJ72181.1"/>
    </source>
</evidence>
<dbReference type="InterPro" id="IPR013249">
    <property type="entry name" value="RNA_pol_sigma70_r4_t2"/>
</dbReference>
<evidence type="ECO:0000256" key="3">
    <source>
        <dbReference type="ARBA" id="ARBA00023082"/>
    </source>
</evidence>
<accession>A0A243W9H3</accession>
<dbReference type="SUPFAM" id="SSF88946">
    <property type="entry name" value="Sigma2 domain of RNA polymerase sigma factors"/>
    <property type="match status" value="1"/>
</dbReference>
<dbReference type="Gene3D" id="1.10.10.10">
    <property type="entry name" value="Winged helix-like DNA-binding domain superfamily/Winged helix DNA-binding domain"/>
    <property type="match status" value="1"/>
</dbReference>
<dbReference type="InterPro" id="IPR013325">
    <property type="entry name" value="RNA_pol_sigma_r2"/>
</dbReference>
<dbReference type="SUPFAM" id="SSF88659">
    <property type="entry name" value="Sigma3 and sigma4 domains of RNA polymerase sigma factors"/>
    <property type="match status" value="1"/>
</dbReference>
<evidence type="ECO:0000256" key="1">
    <source>
        <dbReference type="ARBA" id="ARBA00010641"/>
    </source>
</evidence>
<dbReference type="GO" id="GO:0006352">
    <property type="term" value="P:DNA-templated transcription initiation"/>
    <property type="evidence" value="ECO:0007669"/>
    <property type="project" value="InterPro"/>
</dbReference>
<dbReference type="EMBL" id="MTSE01000012">
    <property type="protein sequence ID" value="OUJ72181.1"/>
    <property type="molecule type" value="Genomic_DNA"/>
</dbReference>
<comment type="caution">
    <text evidence="7">The sequence shown here is derived from an EMBL/GenBank/DDBJ whole genome shotgun (WGS) entry which is preliminary data.</text>
</comment>
<dbReference type="InterPro" id="IPR039425">
    <property type="entry name" value="RNA_pol_sigma-70-like"/>
</dbReference>
<dbReference type="GO" id="GO:0016987">
    <property type="term" value="F:sigma factor activity"/>
    <property type="evidence" value="ECO:0007669"/>
    <property type="project" value="UniProtKB-KW"/>
</dbReference>
<proteinExistence type="inferred from homology"/>
<dbReference type="NCBIfam" id="TIGR02985">
    <property type="entry name" value="Sig70_bacteroi1"/>
    <property type="match status" value="1"/>
</dbReference>
<gene>
    <name evidence="7" type="ORF">BXP70_19550</name>
</gene>
<sequence>MEITRDFSEEAFSARSGEEYLFFKTLFKQHAAGLLRLAMSQLKSQAEAEEVVQECFLKFWEQRRELGNDLTAAKGYLYTSAYRTILNQLRRQHYWIYQECTEDTLTELEPQNTELEYEELEHLYKVALEQLPPKRRQVFLMSRQQGLSYATIAQELNVSVKAVEEHMRLALKFLRVYFRAHGITLSLLLMSAVTNQGASLLAVDLLF</sequence>
<dbReference type="PANTHER" id="PTHR43133:SF46">
    <property type="entry name" value="RNA POLYMERASE SIGMA-70 FACTOR ECF SUBFAMILY"/>
    <property type="match status" value="1"/>
</dbReference>
<feature type="domain" description="RNA polymerase sigma factor 70 region 4 type 2" evidence="6">
    <location>
        <begin position="127"/>
        <end position="174"/>
    </location>
</feature>
<dbReference type="Proteomes" id="UP000194873">
    <property type="component" value="Unassembled WGS sequence"/>
</dbReference>
<dbReference type="GO" id="GO:0003677">
    <property type="term" value="F:DNA binding"/>
    <property type="evidence" value="ECO:0007669"/>
    <property type="project" value="InterPro"/>
</dbReference>